<reference evidence="2 3" key="1">
    <citation type="submission" date="2019-09" db="EMBL/GenBank/DDBJ databases">
        <title>Whole-genome sequence of the purple sulfur bacterium Thiohalocapsa marina DSM 19078.</title>
        <authorList>
            <person name="Kyndt J.A."/>
            <person name="Meyer T.E."/>
        </authorList>
    </citation>
    <scope>NUCLEOTIDE SEQUENCE [LARGE SCALE GENOMIC DNA]</scope>
    <source>
        <strain evidence="2 3">DSM 19078</strain>
    </source>
</reference>
<name>A0A5M8FNS6_9GAMM</name>
<dbReference type="InterPro" id="IPR021268">
    <property type="entry name" value="DUF2845"/>
</dbReference>
<keyword evidence="3" id="KW-1185">Reference proteome</keyword>
<keyword evidence="1" id="KW-0732">Signal</keyword>
<organism evidence="2 3">
    <name type="scientific">Thiohalocapsa marina</name>
    <dbReference type="NCBI Taxonomy" id="424902"/>
    <lineage>
        <taxon>Bacteria</taxon>
        <taxon>Pseudomonadati</taxon>
        <taxon>Pseudomonadota</taxon>
        <taxon>Gammaproteobacteria</taxon>
        <taxon>Chromatiales</taxon>
        <taxon>Chromatiaceae</taxon>
        <taxon>Thiohalocapsa</taxon>
    </lineage>
</organism>
<accession>A0A5M8FNS6</accession>
<evidence type="ECO:0000313" key="3">
    <source>
        <dbReference type="Proteomes" id="UP000322981"/>
    </source>
</evidence>
<protein>
    <submittedName>
        <fullName evidence="2">DUF2845 domain-containing protein</fullName>
    </submittedName>
</protein>
<comment type="caution">
    <text evidence="2">The sequence shown here is derived from an EMBL/GenBank/DDBJ whole genome shotgun (WGS) entry which is preliminary data.</text>
</comment>
<dbReference type="Pfam" id="PF11006">
    <property type="entry name" value="DUF2845"/>
    <property type="match status" value="1"/>
</dbReference>
<feature type="signal peptide" evidence="1">
    <location>
        <begin position="1"/>
        <end position="19"/>
    </location>
</feature>
<evidence type="ECO:0000313" key="2">
    <source>
        <dbReference type="EMBL" id="KAA6185650.1"/>
    </source>
</evidence>
<dbReference type="Proteomes" id="UP000322981">
    <property type="component" value="Unassembled WGS sequence"/>
</dbReference>
<sequence>MRTVVFFVALLLAVGPAHALRCGNAIVSKGDSTMTLRHECGEPTQVEQVVDRVPYRAYDQLNNSYYTAYEERPYEVWTYNFGPNRFVQRIVVKDGKIQSIESQGYGY</sequence>
<evidence type="ECO:0000256" key="1">
    <source>
        <dbReference type="SAM" id="SignalP"/>
    </source>
</evidence>
<feature type="chain" id="PRO_5024445807" evidence="1">
    <location>
        <begin position="20"/>
        <end position="107"/>
    </location>
</feature>
<dbReference type="AlphaFoldDB" id="A0A5M8FNS6"/>
<dbReference type="OrthoDB" id="8906462at2"/>
<dbReference type="RefSeq" id="WP_150092226.1">
    <property type="nucleotide sequence ID" value="NZ_JBFUOH010000003.1"/>
</dbReference>
<proteinExistence type="predicted"/>
<dbReference type="EMBL" id="VWXX01000008">
    <property type="protein sequence ID" value="KAA6185650.1"/>
    <property type="molecule type" value="Genomic_DNA"/>
</dbReference>
<gene>
    <name evidence="2" type="ORF">F2Q65_08115</name>
</gene>